<evidence type="ECO:0000313" key="2">
    <source>
        <dbReference type="Proteomes" id="UP000434172"/>
    </source>
</evidence>
<sequence length="140" mass="15623">MVVENLRWVWWQSSRSCGPPGQLKLSAVLLLSRRSGPVGSIKVPPQSPSQWRALDTEHSAPRNWPGAVGGFSGSWQTSWDRSCSLRIEANRKSTRPRKRSHQGGSCAREWVAAEISSISRVLVAFSQRRQTQARETGRQG</sequence>
<protein>
    <submittedName>
        <fullName evidence="1">Uncharacterized protein</fullName>
    </submittedName>
</protein>
<dbReference type="EMBL" id="WOWK01000120">
    <property type="protein sequence ID" value="KAF0317934.1"/>
    <property type="molecule type" value="Genomic_DNA"/>
</dbReference>
<proteinExistence type="predicted"/>
<keyword evidence="2" id="KW-1185">Reference proteome</keyword>
<dbReference type="Proteomes" id="UP000434172">
    <property type="component" value="Unassembled WGS sequence"/>
</dbReference>
<organism evidence="1 2">
    <name type="scientific">Colletotrichum asianum</name>
    <dbReference type="NCBI Taxonomy" id="702518"/>
    <lineage>
        <taxon>Eukaryota</taxon>
        <taxon>Fungi</taxon>
        <taxon>Dikarya</taxon>
        <taxon>Ascomycota</taxon>
        <taxon>Pezizomycotina</taxon>
        <taxon>Sordariomycetes</taxon>
        <taxon>Hypocreomycetidae</taxon>
        <taxon>Glomerellales</taxon>
        <taxon>Glomerellaceae</taxon>
        <taxon>Colletotrichum</taxon>
        <taxon>Colletotrichum gloeosporioides species complex</taxon>
    </lineage>
</organism>
<gene>
    <name evidence="1" type="ORF">GQ607_014851</name>
</gene>
<reference evidence="1 2" key="1">
    <citation type="submission" date="2019-12" db="EMBL/GenBank/DDBJ databases">
        <title>A genome sequence resource for the geographically widespread anthracnose pathogen Colletotrichum asianum.</title>
        <authorList>
            <person name="Meng Y."/>
        </authorList>
    </citation>
    <scope>NUCLEOTIDE SEQUENCE [LARGE SCALE GENOMIC DNA]</scope>
    <source>
        <strain evidence="1 2">ICMP 18580</strain>
    </source>
</reference>
<evidence type="ECO:0000313" key="1">
    <source>
        <dbReference type="EMBL" id="KAF0317934.1"/>
    </source>
</evidence>
<dbReference type="AlphaFoldDB" id="A0A8H3ZFN3"/>
<name>A0A8H3ZFN3_9PEZI</name>
<comment type="caution">
    <text evidence="1">The sequence shown here is derived from an EMBL/GenBank/DDBJ whole genome shotgun (WGS) entry which is preliminary data.</text>
</comment>
<accession>A0A8H3ZFN3</accession>